<evidence type="ECO:0000313" key="2">
    <source>
        <dbReference type="Proteomes" id="UP001597497"/>
    </source>
</evidence>
<protein>
    <submittedName>
        <fullName evidence="1">Uncharacterized protein</fullName>
    </submittedName>
</protein>
<dbReference type="RefSeq" id="WP_379930253.1">
    <property type="nucleotide sequence ID" value="NZ_JBHUMM010000043.1"/>
</dbReference>
<gene>
    <name evidence="1" type="ORF">ACFSUC_14060</name>
</gene>
<accession>A0ABW5RF84</accession>
<proteinExistence type="predicted"/>
<dbReference type="InterPro" id="IPR058705">
    <property type="entry name" value="A_ENA"/>
</dbReference>
<sequence>MSMPEIPENKFRPSIKEVYIDLLESIALEEISISHLLNAEAEKIQAFVGKDLEFPLYPTTEEIIGFNQSVRKFVDTIVMKEWLLLKKLESVVDEFNLIFEEHEDE</sequence>
<dbReference type="Proteomes" id="UP001597497">
    <property type="component" value="Unassembled WGS sequence"/>
</dbReference>
<dbReference type="EMBL" id="JBHUMM010000043">
    <property type="protein sequence ID" value="MFD2672687.1"/>
    <property type="molecule type" value="Genomic_DNA"/>
</dbReference>
<dbReference type="Pfam" id="PF26595">
    <property type="entry name" value="A_ENA"/>
    <property type="match status" value="1"/>
</dbReference>
<comment type="caution">
    <text evidence="1">The sequence shown here is derived from an EMBL/GenBank/DDBJ whole genome shotgun (WGS) entry which is preliminary data.</text>
</comment>
<organism evidence="1 2">
    <name type="scientific">Marinicrinis sediminis</name>
    <dbReference type="NCBI Taxonomy" id="1652465"/>
    <lineage>
        <taxon>Bacteria</taxon>
        <taxon>Bacillati</taxon>
        <taxon>Bacillota</taxon>
        <taxon>Bacilli</taxon>
        <taxon>Bacillales</taxon>
        <taxon>Paenibacillaceae</taxon>
    </lineage>
</organism>
<name>A0ABW5RF84_9BACL</name>
<keyword evidence="2" id="KW-1185">Reference proteome</keyword>
<reference evidence="2" key="1">
    <citation type="journal article" date="2019" name="Int. J. Syst. Evol. Microbiol.">
        <title>The Global Catalogue of Microorganisms (GCM) 10K type strain sequencing project: providing services to taxonomists for standard genome sequencing and annotation.</title>
        <authorList>
            <consortium name="The Broad Institute Genomics Platform"/>
            <consortium name="The Broad Institute Genome Sequencing Center for Infectious Disease"/>
            <person name="Wu L."/>
            <person name="Ma J."/>
        </authorList>
    </citation>
    <scope>NUCLEOTIDE SEQUENCE [LARGE SCALE GENOMIC DNA]</scope>
    <source>
        <strain evidence="2">KCTC 33676</strain>
    </source>
</reference>
<evidence type="ECO:0000313" key="1">
    <source>
        <dbReference type="EMBL" id="MFD2672687.1"/>
    </source>
</evidence>